<evidence type="ECO:0000313" key="1">
    <source>
        <dbReference type="EMBL" id="BAP55122.1"/>
    </source>
</evidence>
<dbReference type="HOGENOM" id="CLU_2319224_0_0_6"/>
<keyword evidence="2" id="KW-1185">Reference proteome</keyword>
<gene>
    <name evidence="1" type="ORF">THII_0825</name>
</gene>
<sequence>MSNKQDIYKLRKIIEENFNVDISMVLKNDFCLACYFSLVDEKEASLKMLKNVFDVVGWDKRKTYFLDIQNSIDEHAVIYAEEIVANTQIINLIEKLVKK</sequence>
<dbReference type="AlphaFoldDB" id="A0A090AIB8"/>
<dbReference type="EMBL" id="AP014633">
    <property type="protein sequence ID" value="BAP55122.1"/>
    <property type="molecule type" value="Genomic_DNA"/>
</dbReference>
<dbReference type="KEGG" id="tig:THII_0825"/>
<dbReference type="Proteomes" id="UP000031623">
    <property type="component" value="Chromosome"/>
</dbReference>
<proteinExistence type="predicted"/>
<organism evidence="1 2">
    <name type="scientific">Thioploca ingrica</name>
    <dbReference type="NCBI Taxonomy" id="40754"/>
    <lineage>
        <taxon>Bacteria</taxon>
        <taxon>Pseudomonadati</taxon>
        <taxon>Pseudomonadota</taxon>
        <taxon>Gammaproteobacteria</taxon>
        <taxon>Thiotrichales</taxon>
        <taxon>Thiotrichaceae</taxon>
        <taxon>Thioploca</taxon>
    </lineage>
</organism>
<dbReference type="OrthoDB" id="7066410at2"/>
<protein>
    <submittedName>
        <fullName evidence="1">Uncharacterized protein</fullName>
    </submittedName>
</protein>
<name>A0A090AIB8_9GAMM</name>
<evidence type="ECO:0000313" key="2">
    <source>
        <dbReference type="Proteomes" id="UP000031623"/>
    </source>
</evidence>
<reference evidence="1" key="1">
    <citation type="journal article" date="2014" name="ISME J.">
        <title>Ecophysiology of Thioploca ingrica as revealed by the complete genome sequence supplemented with proteomic evidence.</title>
        <authorList>
            <person name="Kojima H."/>
            <person name="Ogura Y."/>
            <person name="Yamamoto N."/>
            <person name="Togashi T."/>
            <person name="Mori H."/>
            <person name="Watanabe T."/>
            <person name="Nemoto F."/>
            <person name="Kurokawa K."/>
            <person name="Hayashi T."/>
            <person name="Fukui M."/>
        </authorList>
    </citation>
    <scope>NUCLEOTIDE SEQUENCE [LARGE SCALE GENOMIC DNA]</scope>
</reference>
<accession>A0A090AIB8</accession>